<evidence type="ECO:0000256" key="7">
    <source>
        <dbReference type="SAM" id="MobiDB-lite"/>
    </source>
</evidence>
<keyword evidence="2 6" id="KW-0812">Transmembrane</keyword>
<accession>A0A3S3M973</accession>
<keyword evidence="10" id="KW-1185">Reference proteome</keyword>
<feature type="region of interest" description="Disordered" evidence="7">
    <location>
        <begin position="30"/>
        <end position="73"/>
    </location>
</feature>
<comment type="subcellular location">
    <subcellularLocation>
        <location evidence="1 6">Endoplasmic reticulum membrane</location>
        <topology evidence="1 6">Multi-pass membrane protein</topology>
    </subcellularLocation>
</comment>
<keyword evidence="3 6" id="KW-0256">Endoplasmic reticulum</keyword>
<feature type="compositionally biased region" description="Basic and acidic residues" evidence="7">
    <location>
        <begin position="602"/>
        <end position="611"/>
    </location>
</feature>
<feature type="transmembrane region" description="Helical" evidence="6">
    <location>
        <begin position="387"/>
        <end position="407"/>
    </location>
</feature>
<feature type="region of interest" description="Disordered" evidence="7">
    <location>
        <begin position="302"/>
        <end position="325"/>
    </location>
</feature>
<evidence type="ECO:0000313" key="10">
    <source>
        <dbReference type="Proteomes" id="UP000283530"/>
    </source>
</evidence>
<dbReference type="Pfam" id="PF02453">
    <property type="entry name" value="Reticulon"/>
    <property type="match status" value="1"/>
</dbReference>
<dbReference type="Proteomes" id="UP000283530">
    <property type="component" value="Unassembled WGS sequence"/>
</dbReference>
<dbReference type="GO" id="GO:0005789">
    <property type="term" value="C:endoplasmic reticulum membrane"/>
    <property type="evidence" value="ECO:0007669"/>
    <property type="project" value="UniProtKB-SubCell"/>
</dbReference>
<evidence type="ECO:0000313" key="9">
    <source>
        <dbReference type="EMBL" id="RWR75458.1"/>
    </source>
</evidence>
<evidence type="ECO:0000259" key="8">
    <source>
        <dbReference type="PROSITE" id="PS50845"/>
    </source>
</evidence>
<feature type="domain" description="Reticulon" evidence="8">
    <location>
        <begin position="353"/>
        <end position="508"/>
    </location>
</feature>
<dbReference type="PROSITE" id="PS50845">
    <property type="entry name" value="RETICULON"/>
    <property type="match status" value="1"/>
</dbReference>
<feature type="region of interest" description="Disordered" evidence="7">
    <location>
        <begin position="116"/>
        <end position="136"/>
    </location>
</feature>
<dbReference type="PANTHER" id="PTHR46626:SF1">
    <property type="entry name" value="RETICULON-LIKE PROTEIN B21"/>
    <property type="match status" value="1"/>
</dbReference>
<evidence type="ECO:0000256" key="2">
    <source>
        <dbReference type="ARBA" id="ARBA00022692"/>
    </source>
</evidence>
<proteinExistence type="predicted"/>
<evidence type="ECO:0000256" key="5">
    <source>
        <dbReference type="ARBA" id="ARBA00023136"/>
    </source>
</evidence>
<feature type="compositionally biased region" description="Acidic residues" evidence="7">
    <location>
        <begin position="117"/>
        <end position="132"/>
    </location>
</feature>
<dbReference type="OrthoDB" id="567788at2759"/>
<dbReference type="AlphaFoldDB" id="A0A3S3M973"/>
<dbReference type="STRING" id="337451.A0A3S3M973"/>
<evidence type="ECO:0000256" key="4">
    <source>
        <dbReference type="ARBA" id="ARBA00022989"/>
    </source>
</evidence>
<dbReference type="InterPro" id="IPR044647">
    <property type="entry name" value="RTNLB17/18/21"/>
</dbReference>
<evidence type="ECO:0000256" key="6">
    <source>
        <dbReference type="RuleBase" id="RU363132"/>
    </source>
</evidence>
<evidence type="ECO:0000256" key="1">
    <source>
        <dbReference type="ARBA" id="ARBA00004477"/>
    </source>
</evidence>
<sequence length="611" mass="70325">MQVNKRTAAGRNGVAAGSVWESRMKIDQGKGGIKVFNGRENPQQEEEEEEDDDKGTGLKSIRTMGRNRRTWKSGIEGDPVQLKKSRSELLKKLAVDFNKDKIFKVRFRKTALSNGNYDEDEDEENVKDEEEKEMEKEIEKIDIKEMNSAEEKQRTIEEKDKIHQIHEIPISVSSPWAEEKIQEQPISPFKQSRLTNKEKLQKIQAKLRKIHESPTSPFKQWNDAEREKANQIHEIPQSPFRHRGDEEKEKLHQVHEIPVSPIKKRSVGERDKIPQIHDIPEYFEKQRSLAEKQKLYQFHEIPTSPDEEKKPPLSTDHPSVDPDLRKPPPIAVAVAVEETFESTHETHNRLQSIVGLVMWRDIPKSAFAFGLGTFILLASSLTKDLNFSLVSSISYLGLFYLAAIFLYKSIIYRGAVDFEEGSQNYIVGEEEAIWVLKLILPYFNELLINMRGLFSGDPATTMKLATLLFVLARCGNSITIWTMTRLAFFGVFTLPKFFSAYSTQITGYGKFWVRRFRDAWDSCTHKKVIAATMFTFIWNSSSITARIWAVFMLIVAVRFYQLSSLSPSMINEEEWCEEEAQQDSKGGQCMEQKEGGSTQANVEKEKEKKRS</sequence>
<keyword evidence="5 6" id="KW-0472">Membrane</keyword>
<reference evidence="9 10" key="1">
    <citation type="journal article" date="2019" name="Nat. Plants">
        <title>Stout camphor tree genome fills gaps in understanding of flowering plant genome evolution.</title>
        <authorList>
            <person name="Chaw S.M."/>
            <person name="Liu Y.C."/>
            <person name="Wu Y.W."/>
            <person name="Wang H.Y."/>
            <person name="Lin C.I."/>
            <person name="Wu C.S."/>
            <person name="Ke H.M."/>
            <person name="Chang L.Y."/>
            <person name="Hsu C.Y."/>
            <person name="Yang H.T."/>
            <person name="Sudianto E."/>
            <person name="Hsu M.H."/>
            <person name="Wu K.P."/>
            <person name="Wang L.N."/>
            <person name="Leebens-Mack J.H."/>
            <person name="Tsai I.J."/>
        </authorList>
    </citation>
    <scope>NUCLEOTIDE SEQUENCE [LARGE SCALE GENOMIC DNA]</scope>
    <source>
        <strain evidence="10">cv. Chaw 1501</strain>
        <tissue evidence="9">Young leaves</tissue>
    </source>
</reference>
<gene>
    <name evidence="9" type="ORF">CKAN_00383800</name>
</gene>
<name>A0A3S3M973_9MAGN</name>
<comment type="caution">
    <text evidence="6">Lacks conserved residue(s) required for the propagation of feature annotation.</text>
</comment>
<protein>
    <recommendedName>
        <fullName evidence="6">Reticulon-like protein</fullName>
    </recommendedName>
</protein>
<keyword evidence="4 6" id="KW-1133">Transmembrane helix</keyword>
<organism evidence="9 10">
    <name type="scientific">Cinnamomum micranthum f. kanehirae</name>
    <dbReference type="NCBI Taxonomy" id="337451"/>
    <lineage>
        <taxon>Eukaryota</taxon>
        <taxon>Viridiplantae</taxon>
        <taxon>Streptophyta</taxon>
        <taxon>Embryophyta</taxon>
        <taxon>Tracheophyta</taxon>
        <taxon>Spermatophyta</taxon>
        <taxon>Magnoliopsida</taxon>
        <taxon>Magnoliidae</taxon>
        <taxon>Laurales</taxon>
        <taxon>Lauraceae</taxon>
        <taxon>Cinnamomum</taxon>
    </lineage>
</organism>
<dbReference type="PANTHER" id="PTHR46626">
    <property type="entry name" value="RETICULON-LIKE PROTEIN B17"/>
    <property type="match status" value="1"/>
</dbReference>
<evidence type="ECO:0000256" key="3">
    <source>
        <dbReference type="ARBA" id="ARBA00022824"/>
    </source>
</evidence>
<feature type="region of interest" description="Disordered" evidence="7">
    <location>
        <begin position="576"/>
        <end position="611"/>
    </location>
</feature>
<dbReference type="InterPro" id="IPR003388">
    <property type="entry name" value="Reticulon"/>
</dbReference>
<dbReference type="EMBL" id="QPKB01000002">
    <property type="protein sequence ID" value="RWR75458.1"/>
    <property type="molecule type" value="Genomic_DNA"/>
</dbReference>
<feature type="compositionally biased region" description="Acidic residues" evidence="7">
    <location>
        <begin position="43"/>
        <end position="53"/>
    </location>
</feature>
<comment type="caution">
    <text evidence="9">The sequence shown here is derived from an EMBL/GenBank/DDBJ whole genome shotgun (WGS) entry which is preliminary data.</text>
</comment>